<reference evidence="5 6" key="1">
    <citation type="journal article" date="2016" name="Nat. Commun.">
        <title>Thousands of microbial genomes shed light on interconnected biogeochemical processes in an aquifer system.</title>
        <authorList>
            <person name="Anantharaman K."/>
            <person name="Brown C.T."/>
            <person name="Hug L.A."/>
            <person name="Sharon I."/>
            <person name="Castelle C.J."/>
            <person name="Probst A.J."/>
            <person name="Thomas B.C."/>
            <person name="Singh A."/>
            <person name="Wilkins M.J."/>
            <person name="Karaoz U."/>
            <person name="Brodie E.L."/>
            <person name="Williams K.H."/>
            <person name="Hubbard S.S."/>
            <person name="Banfield J.F."/>
        </authorList>
    </citation>
    <scope>NUCLEOTIDE SEQUENCE [LARGE SCALE GENOMIC DNA]</scope>
</reference>
<dbReference type="AlphaFoldDB" id="A0A1G2MTU8"/>
<dbReference type="EMBL" id="MHRQ01000008">
    <property type="protein sequence ID" value="OHA27287.1"/>
    <property type="molecule type" value="Genomic_DNA"/>
</dbReference>
<sequence length="279" mass="31567">MQKGTYIVKADGERVLFDVEKLRASLFRSGAQESEIEKVIAHVTDELEDGMTTDHIYRHAFSILKNLKNPQAMRRYSLRRALLDLGPTGFPFEKFLGEIFKAKGYETLNNQIVQGACVSHEIDLVAYNETKLIMVESKFHNTLGEKSDLKVALYVKARFDDLSEQSFEYGKRRPLDEGWLMTNTKFTEHAITYGQCAGLRMVGWNYPSKGNIQDMIEDARLHPITCLSQVSVSERGLLLNSGMVLCRHVINSHTKLMGLGISEKKAYAIEAEARLLCSP</sequence>
<evidence type="ECO:0000256" key="2">
    <source>
        <dbReference type="ARBA" id="ARBA00022840"/>
    </source>
</evidence>
<keyword evidence="1 3" id="KW-0547">Nucleotide-binding</keyword>
<dbReference type="GO" id="GO:0003676">
    <property type="term" value="F:nucleic acid binding"/>
    <property type="evidence" value="ECO:0007669"/>
    <property type="project" value="InterPro"/>
</dbReference>
<dbReference type="InterPro" id="IPR054374">
    <property type="entry name" value="AF1548-like_C"/>
</dbReference>
<dbReference type="SUPFAM" id="SSF52980">
    <property type="entry name" value="Restriction endonuclease-like"/>
    <property type="match status" value="1"/>
</dbReference>
<organism evidence="5 6">
    <name type="scientific">Candidatus Taylorbacteria bacterium RIFCSPHIGHO2_02_FULL_46_13</name>
    <dbReference type="NCBI Taxonomy" id="1802312"/>
    <lineage>
        <taxon>Bacteria</taxon>
        <taxon>Candidatus Tayloriibacteriota</taxon>
    </lineage>
</organism>
<protein>
    <recommendedName>
        <fullName evidence="4">ATP-cone domain-containing protein</fullName>
    </recommendedName>
</protein>
<dbReference type="Pfam" id="PF03477">
    <property type="entry name" value="ATP-cone"/>
    <property type="match status" value="1"/>
</dbReference>
<evidence type="ECO:0000256" key="3">
    <source>
        <dbReference type="PROSITE-ProRule" id="PRU00492"/>
    </source>
</evidence>
<accession>A0A1G2MTU8</accession>
<dbReference type="PROSITE" id="PS51161">
    <property type="entry name" value="ATP_CONE"/>
    <property type="match status" value="1"/>
</dbReference>
<evidence type="ECO:0000313" key="5">
    <source>
        <dbReference type="EMBL" id="OHA27287.1"/>
    </source>
</evidence>
<dbReference type="Proteomes" id="UP000177565">
    <property type="component" value="Unassembled WGS sequence"/>
</dbReference>
<dbReference type="InterPro" id="IPR005144">
    <property type="entry name" value="ATP-cone_dom"/>
</dbReference>
<name>A0A1G2MTU8_9BACT</name>
<comment type="caution">
    <text evidence="5">The sequence shown here is derived from an EMBL/GenBank/DDBJ whole genome shotgun (WGS) entry which is preliminary data.</text>
</comment>
<feature type="domain" description="ATP-cone" evidence="4">
    <location>
        <begin position="5"/>
        <end position="87"/>
    </location>
</feature>
<dbReference type="CDD" id="cd22308">
    <property type="entry name" value="Af1548-like"/>
    <property type="match status" value="1"/>
</dbReference>
<evidence type="ECO:0000256" key="1">
    <source>
        <dbReference type="ARBA" id="ARBA00022741"/>
    </source>
</evidence>
<proteinExistence type="predicted"/>
<dbReference type="InterPro" id="IPR011335">
    <property type="entry name" value="Restrct_endonuc-II-like"/>
</dbReference>
<dbReference type="Gene3D" id="3.40.1350.10">
    <property type="match status" value="1"/>
</dbReference>
<keyword evidence="2 3" id="KW-0067">ATP-binding</keyword>
<evidence type="ECO:0000313" key="6">
    <source>
        <dbReference type="Proteomes" id="UP000177565"/>
    </source>
</evidence>
<evidence type="ECO:0000259" key="4">
    <source>
        <dbReference type="PROSITE" id="PS51161"/>
    </source>
</evidence>
<dbReference type="Pfam" id="PF22357">
    <property type="entry name" value="AF1548-like_C"/>
    <property type="match status" value="1"/>
</dbReference>
<dbReference type="GO" id="GO:0005524">
    <property type="term" value="F:ATP binding"/>
    <property type="evidence" value="ECO:0007669"/>
    <property type="project" value="UniProtKB-UniRule"/>
</dbReference>
<gene>
    <name evidence="5" type="ORF">A3C06_00495</name>
</gene>
<dbReference type="STRING" id="1802312.A3C06_00495"/>
<dbReference type="InterPro" id="IPR011856">
    <property type="entry name" value="tRNA_endonuc-like_dom_sf"/>
</dbReference>